<name>A0A926Q382_9FLAO</name>
<evidence type="ECO:0000313" key="1">
    <source>
        <dbReference type="EMBL" id="MBC9795731.1"/>
    </source>
</evidence>
<protein>
    <submittedName>
        <fullName evidence="1">Uncharacterized protein</fullName>
    </submittedName>
</protein>
<dbReference type="AlphaFoldDB" id="A0A926Q382"/>
<comment type="caution">
    <text evidence="1">The sequence shown here is derived from an EMBL/GenBank/DDBJ whole genome shotgun (WGS) entry which is preliminary data.</text>
</comment>
<organism evidence="1 2">
    <name type="scientific">Sinomicrobium weinanense</name>
    <dbReference type="NCBI Taxonomy" id="2842200"/>
    <lineage>
        <taxon>Bacteria</taxon>
        <taxon>Pseudomonadati</taxon>
        <taxon>Bacteroidota</taxon>
        <taxon>Flavobacteriia</taxon>
        <taxon>Flavobacteriales</taxon>
        <taxon>Flavobacteriaceae</taxon>
        <taxon>Sinomicrobium</taxon>
    </lineage>
</organism>
<gene>
    <name evidence="1" type="ORF">IBL28_07125</name>
</gene>
<accession>A0A926Q382</accession>
<dbReference type="RefSeq" id="WP_187964879.1">
    <property type="nucleotide sequence ID" value="NZ_JACVDC010000014.1"/>
</dbReference>
<reference evidence="1 2" key="1">
    <citation type="submission" date="2020-09" db="EMBL/GenBank/DDBJ databases">
        <title>Sinomicrobium weinanense sp. nov., a halophilic bacteria isolated from saline-alkali soil.</title>
        <authorList>
            <person name="Wu P."/>
            <person name="Ren H."/>
            <person name="Mei Y."/>
            <person name="Liang Y."/>
            <person name="Chen Z."/>
        </authorList>
    </citation>
    <scope>NUCLEOTIDE SEQUENCE [LARGE SCALE GENOMIC DNA]</scope>
    <source>
        <strain evidence="1 2">FJxs</strain>
    </source>
</reference>
<evidence type="ECO:0000313" key="2">
    <source>
        <dbReference type="Proteomes" id="UP000653730"/>
    </source>
</evidence>
<dbReference type="EMBL" id="JACVDC010000014">
    <property type="protein sequence ID" value="MBC9795731.1"/>
    <property type="molecule type" value="Genomic_DNA"/>
</dbReference>
<dbReference type="Proteomes" id="UP000653730">
    <property type="component" value="Unassembled WGS sequence"/>
</dbReference>
<sequence>MAKQELDVQLMSLADLRVLAEISGNLAEYFKKVGLKEKADRWEYNRSICINALEYRADCYFKE</sequence>
<proteinExistence type="predicted"/>
<keyword evidence="2" id="KW-1185">Reference proteome</keyword>